<evidence type="ECO:0000313" key="1">
    <source>
        <dbReference type="Ensembl" id="ENSPTEP00000010765.1"/>
    </source>
</evidence>
<sequence>MDKGLSEVSPGTPAPNIWGKADEYLKSNMSPNNVLSFLLSRQLGRHRNDLDLTKSESWWIWSSLS</sequence>
<keyword evidence="2" id="KW-1185">Reference proteome</keyword>
<reference evidence="1" key="2">
    <citation type="submission" date="2025-09" db="UniProtKB">
        <authorList>
            <consortium name="Ensembl"/>
        </authorList>
    </citation>
    <scope>IDENTIFICATION</scope>
</reference>
<proteinExistence type="predicted"/>
<accession>A0A8C9GUE2</accession>
<protein>
    <submittedName>
        <fullName evidence="1">Uncharacterized protein</fullName>
    </submittedName>
</protein>
<organism evidence="1 2">
    <name type="scientific">Piliocolobus tephrosceles</name>
    <name type="common">Ugandan red Colobus</name>
    <dbReference type="NCBI Taxonomy" id="591936"/>
    <lineage>
        <taxon>Eukaryota</taxon>
        <taxon>Metazoa</taxon>
        <taxon>Chordata</taxon>
        <taxon>Craniata</taxon>
        <taxon>Vertebrata</taxon>
        <taxon>Euteleostomi</taxon>
        <taxon>Mammalia</taxon>
        <taxon>Eutheria</taxon>
        <taxon>Euarchontoglires</taxon>
        <taxon>Primates</taxon>
        <taxon>Haplorrhini</taxon>
        <taxon>Catarrhini</taxon>
        <taxon>Cercopithecidae</taxon>
        <taxon>Colobinae</taxon>
        <taxon>Piliocolobus</taxon>
    </lineage>
</organism>
<dbReference type="AlphaFoldDB" id="A0A8C9GUE2"/>
<dbReference type="Proteomes" id="UP000694416">
    <property type="component" value="Unplaced"/>
</dbReference>
<evidence type="ECO:0000313" key="2">
    <source>
        <dbReference type="Proteomes" id="UP000694416"/>
    </source>
</evidence>
<name>A0A8C9GUE2_9PRIM</name>
<dbReference type="Ensembl" id="ENSPTET00000016274.1">
    <property type="protein sequence ID" value="ENSPTEP00000010765.1"/>
    <property type="gene ID" value="ENSPTEG00000012148.1"/>
</dbReference>
<reference evidence="1" key="1">
    <citation type="submission" date="2025-08" db="UniProtKB">
        <authorList>
            <consortium name="Ensembl"/>
        </authorList>
    </citation>
    <scope>IDENTIFICATION</scope>
</reference>